<dbReference type="Proteomes" id="UP001408789">
    <property type="component" value="Unassembled WGS sequence"/>
</dbReference>
<name>A0AAP0D918_9ASTR</name>
<dbReference type="InterPro" id="IPR045040">
    <property type="entry name" value="PORR_fam"/>
</dbReference>
<keyword evidence="3" id="KW-1185">Reference proteome</keyword>
<comment type="caution">
    <text evidence="2">The sequence shown here is derived from an EMBL/GenBank/DDBJ whole genome shotgun (WGS) entry which is preliminary data.</text>
</comment>
<dbReference type="PANTHER" id="PTHR31476">
    <property type="entry name" value="PROTEIN WHAT'S THIS FACTOR 1 HOMOLOG, CHLOROPLASTIC"/>
    <property type="match status" value="1"/>
</dbReference>
<gene>
    <name evidence="2" type="ORF">SSX86_012728</name>
</gene>
<accession>A0AAP0D918</accession>
<dbReference type="Pfam" id="PF11955">
    <property type="entry name" value="PORR"/>
    <property type="match status" value="1"/>
</dbReference>
<evidence type="ECO:0000313" key="2">
    <source>
        <dbReference type="EMBL" id="KAK9068613.1"/>
    </source>
</evidence>
<evidence type="ECO:0000259" key="1">
    <source>
        <dbReference type="Pfam" id="PF11955"/>
    </source>
</evidence>
<dbReference type="GO" id="GO:0003723">
    <property type="term" value="F:RNA binding"/>
    <property type="evidence" value="ECO:0007669"/>
    <property type="project" value="InterPro"/>
</dbReference>
<dbReference type="PANTHER" id="PTHR31476:SF13">
    <property type="entry name" value="PROTEIN WHAT'S THIS FACTOR 9, MITOCHONDRIAL"/>
    <property type="match status" value="1"/>
</dbReference>
<feature type="domain" description="PORR" evidence="1">
    <location>
        <begin position="54"/>
        <end position="383"/>
    </location>
</feature>
<evidence type="ECO:0000313" key="3">
    <source>
        <dbReference type="Proteomes" id="UP001408789"/>
    </source>
</evidence>
<organism evidence="2 3">
    <name type="scientific">Deinandra increscens subsp. villosa</name>
    <dbReference type="NCBI Taxonomy" id="3103831"/>
    <lineage>
        <taxon>Eukaryota</taxon>
        <taxon>Viridiplantae</taxon>
        <taxon>Streptophyta</taxon>
        <taxon>Embryophyta</taxon>
        <taxon>Tracheophyta</taxon>
        <taxon>Spermatophyta</taxon>
        <taxon>Magnoliopsida</taxon>
        <taxon>eudicotyledons</taxon>
        <taxon>Gunneridae</taxon>
        <taxon>Pentapetalae</taxon>
        <taxon>asterids</taxon>
        <taxon>campanulids</taxon>
        <taxon>Asterales</taxon>
        <taxon>Asteraceae</taxon>
        <taxon>Asteroideae</taxon>
        <taxon>Heliantheae alliance</taxon>
        <taxon>Madieae</taxon>
        <taxon>Madiinae</taxon>
        <taxon>Deinandra</taxon>
    </lineage>
</organism>
<dbReference type="EMBL" id="JBCNJP010000014">
    <property type="protein sequence ID" value="KAK9068613.1"/>
    <property type="molecule type" value="Genomic_DNA"/>
</dbReference>
<protein>
    <recommendedName>
        <fullName evidence="1">PORR domain-containing protein</fullName>
    </recommendedName>
</protein>
<dbReference type="InterPro" id="IPR021099">
    <property type="entry name" value="PORR_domain"/>
</dbReference>
<reference evidence="2 3" key="1">
    <citation type="submission" date="2024-04" db="EMBL/GenBank/DDBJ databases">
        <title>The reference genome of an endangered Asteraceae, Deinandra increscens subsp. villosa, native to the Central Coast of California.</title>
        <authorList>
            <person name="Guilliams M."/>
            <person name="Hasenstab-Lehman K."/>
            <person name="Meyer R."/>
            <person name="Mcevoy S."/>
        </authorList>
    </citation>
    <scope>NUCLEOTIDE SEQUENCE [LARGE SCALE GENOMIC DNA]</scope>
    <source>
        <tissue evidence="2">Leaf</tissue>
    </source>
</reference>
<sequence length="423" mass="48657">MVTHKVFDQMRQRNLRKLATFSSNAPFFALLTQFTLTFQHTQKHNYTNVSMKWKKDSYFDSIESIHKSPELKPIIALKNRITASPEGCIPISDVSKKGLQLDIPIKVARFLRAYPSVFEEFTGPQYNLPWFRLTPEAAVLHDEEHAVYRDFKDELHERLKKFILLSVENKLPLKIIQGMLWYLGLPDDYLRELGENVDGNFKLVEMGDGLKGLSVVQTEEDKKILSVIQRNALRSGVYNGGHMEPVSIPLFPSKGLRLKTKILDWLDGFQKLPYVSPYEECPDLHPGSDLAEKRIVGLLHELLSLFVEHSAERKKLFCLKKHLGLPQKVDKVFERHPHVFYLSLKNKTCTAILKEAYCDKMAIGAHPLAEVRKKYINLVKESKVILKNRRLQNSSVCSDELNLKFNLDEGDHHHSSARSDISI</sequence>
<proteinExistence type="predicted"/>
<dbReference type="AlphaFoldDB" id="A0AAP0D918"/>